<accession>A0AAV7MGR7</accession>
<protein>
    <submittedName>
        <fullName evidence="2">Uncharacterized protein</fullName>
    </submittedName>
</protein>
<reference evidence="2" key="1">
    <citation type="journal article" date="2022" name="bioRxiv">
        <title>Sequencing and chromosome-scale assembly of the giantPleurodeles waltlgenome.</title>
        <authorList>
            <person name="Brown T."/>
            <person name="Elewa A."/>
            <person name="Iarovenko S."/>
            <person name="Subramanian E."/>
            <person name="Araus A.J."/>
            <person name="Petzold A."/>
            <person name="Susuki M."/>
            <person name="Suzuki K.-i.T."/>
            <person name="Hayashi T."/>
            <person name="Toyoda A."/>
            <person name="Oliveira C."/>
            <person name="Osipova E."/>
            <person name="Leigh N.D."/>
            <person name="Simon A."/>
            <person name="Yun M.H."/>
        </authorList>
    </citation>
    <scope>NUCLEOTIDE SEQUENCE</scope>
    <source>
        <strain evidence="2">20211129_DDA</strain>
        <tissue evidence="2">Liver</tissue>
    </source>
</reference>
<keyword evidence="3" id="KW-1185">Reference proteome</keyword>
<evidence type="ECO:0000313" key="2">
    <source>
        <dbReference type="EMBL" id="KAJ1101719.1"/>
    </source>
</evidence>
<evidence type="ECO:0000256" key="1">
    <source>
        <dbReference type="SAM" id="MobiDB-lite"/>
    </source>
</evidence>
<dbReference type="Proteomes" id="UP001066276">
    <property type="component" value="Chromosome 10"/>
</dbReference>
<sequence length="157" mass="17541">MAAARLEEEPLKSEETQVWAWSGTVFRSCCGEDDSPSYQGNGDAGNRLGNPDIRDPKRTEKDDGLCARGAEKDKNADRDEKERNEETKDGHRNGNSEVPLEINGQPCAGRRAEGRKLRHVPGGTWLTKVKEQFKKKPRAHKTLEFMHVQTGTVKGLI</sequence>
<name>A0AAV7MGR7_PLEWA</name>
<feature type="region of interest" description="Disordered" evidence="1">
    <location>
        <begin position="30"/>
        <end position="113"/>
    </location>
</feature>
<dbReference type="AlphaFoldDB" id="A0AAV7MGR7"/>
<feature type="compositionally biased region" description="Basic and acidic residues" evidence="1">
    <location>
        <begin position="52"/>
        <end position="94"/>
    </location>
</feature>
<evidence type="ECO:0000313" key="3">
    <source>
        <dbReference type="Proteomes" id="UP001066276"/>
    </source>
</evidence>
<proteinExistence type="predicted"/>
<dbReference type="EMBL" id="JANPWB010000014">
    <property type="protein sequence ID" value="KAJ1101719.1"/>
    <property type="molecule type" value="Genomic_DNA"/>
</dbReference>
<organism evidence="2 3">
    <name type="scientific">Pleurodeles waltl</name>
    <name type="common">Iberian ribbed newt</name>
    <dbReference type="NCBI Taxonomy" id="8319"/>
    <lineage>
        <taxon>Eukaryota</taxon>
        <taxon>Metazoa</taxon>
        <taxon>Chordata</taxon>
        <taxon>Craniata</taxon>
        <taxon>Vertebrata</taxon>
        <taxon>Euteleostomi</taxon>
        <taxon>Amphibia</taxon>
        <taxon>Batrachia</taxon>
        <taxon>Caudata</taxon>
        <taxon>Salamandroidea</taxon>
        <taxon>Salamandridae</taxon>
        <taxon>Pleurodelinae</taxon>
        <taxon>Pleurodeles</taxon>
    </lineage>
</organism>
<gene>
    <name evidence="2" type="ORF">NDU88_006784</name>
</gene>
<comment type="caution">
    <text evidence="2">The sequence shown here is derived from an EMBL/GenBank/DDBJ whole genome shotgun (WGS) entry which is preliminary data.</text>
</comment>